<feature type="compositionally biased region" description="Basic and acidic residues" evidence="1">
    <location>
        <begin position="1"/>
        <end position="22"/>
    </location>
</feature>
<feature type="region of interest" description="Disordered" evidence="1">
    <location>
        <begin position="1"/>
        <end position="32"/>
    </location>
</feature>
<evidence type="ECO:0000313" key="3">
    <source>
        <dbReference type="Proteomes" id="UP000052943"/>
    </source>
</evidence>
<feature type="region of interest" description="Disordered" evidence="1">
    <location>
        <begin position="115"/>
        <end position="138"/>
    </location>
</feature>
<evidence type="ECO:0000313" key="2">
    <source>
        <dbReference type="EMBL" id="KUF87425.1"/>
    </source>
</evidence>
<dbReference type="Proteomes" id="UP000052943">
    <property type="component" value="Unassembled WGS sequence"/>
</dbReference>
<accession>A0A0W8CTI6</accession>
<protein>
    <submittedName>
        <fullName evidence="2">Uncharacterized protein</fullName>
    </submittedName>
</protein>
<comment type="caution">
    <text evidence="2">The sequence shown here is derived from an EMBL/GenBank/DDBJ whole genome shotgun (WGS) entry which is preliminary data.</text>
</comment>
<name>A0A0W8CTI6_PHYNI</name>
<gene>
    <name evidence="2" type="ORF">AM587_10003365</name>
</gene>
<proteinExistence type="predicted"/>
<organism evidence="2 3">
    <name type="scientific">Phytophthora nicotianae</name>
    <name type="common">Potato buckeye rot agent</name>
    <name type="synonym">Phytophthora parasitica</name>
    <dbReference type="NCBI Taxonomy" id="4792"/>
    <lineage>
        <taxon>Eukaryota</taxon>
        <taxon>Sar</taxon>
        <taxon>Stramenopiles</taxon>
        <taxon>Oomycota</taxon>
        <taxon>Peronosporomycetes</taxon>
        <taxon>Peronosporales</taxon>
        <taxon>Peronosporaceae</taxon>
        <taxon>Phytophthora</taxon>
    </lineage>
</organism>
<dbReference type="AlphaFoldDB" id="A0A0W8CTI6"/>
<reference evidence="2 3" key="1">
    <citation type="submission" date="2015-11" db="EMBL/GenBank/DDBJ databases">
        <title>Genomes and virulence difference between two physiological races of Phytophthora nicotianae.</title>
        <authorList>
            <person name="Liu H."/>
            <person name="Ma X."/>
            <person name="Yu H."/>
            <person name="Fang D."/>
            <person name="Li Y."/>
            <person name="Wang X."/>
            <person name="Wang W."/>
            <person name="Dong Y."/>
            <person name="Xiao B."/>
        </authorList>
    </citation>
    <scope>NUCLEOTIDE SEQUENCE [LARGE SCALE GENOMIC DNA]</scope>
    <source>
        <strain evidence="3">race 0</strain>
    </source>
</reference>
<sequence length="138" mass="15005">MDDFYRVEKQTQDTAASERDNVDMLGENDDDVMGTRHEVEAMVDGSEPACEDPSGDEFDACVIGDKIPVVLTTTQSSTSAASSTTVYHPPLMPVAQTTASTFATLSQAPAFTVEELSRYGKSPTTDESELSKHYQRES</sequence>
<dbReference type="EMBL" id="LNFO01002036">
    <property type="protein sequence ID" value="KUF87425.1"/>
    <property type="molecule type" value="Genomic_DNA"/>
</dbReference>
<evidence type="ECO:0000256" key="1">
    <source>
        <dbReference type="SAM" id="MobiDB-lite"/>
    </source>
</evidence>
<feature type="compositionally biased region" description="Basic and acidic residues" evidence="1">
    <location>
        <begin position="129"/>
        <end position="138"/>
    </location>
</feature>